<dbReference type="Pfam" id="PF02631">
    <property type="entry name" value="RecX_HTH2"/>
    <property type="match status" value="1"/>
</dbReference>
<dbReference type="KEGG" id="nmf:NMS_0699"/>
<evidence type="ECO:0000256" key="5">
    <source>
        <dbReference type="HAMAP-Rule" id="MF_01114"/>
    </source>
</evidence>
<dbReference type="PANTHER" id="PTHR33602">
    <property type="entry name" value="REGULATORY PROTEIN RECX FAMILY PROTEIN"/>
    <property type="match status" value="1"/>
</dbReference>
<gene>
    <name evidence="5" type="primary">recX</name>
    <name evidence="8" type="ORF">NMS_0699</name>
</gene>
<feature type="domain" description="RecX second three-helical" evidence="6">
    <location>
        <begin position="59"/>
        <end position="98"/>
    </location>
</feature>
<evidence type="ECO:0000256" key="4">
    <source>
        <dbReference type="ARBA" id="ARBA00022490"/>
    </source>
</evidence>
<keyword evidence="9" id="KW-1185">Reference proteome</keyword>
<evidence type="ECO:0000256" key="3">
    <source>
        <dbReference type="ARBA" id="ARBA00018111"/>
    </source>
</evidence>
<dbReference type="PANTHER" id="PTHR33602:SF1">
    <property type="entry name" value="REGULATORY PROTEIN RECX FAMILY PROTEIN"/>
    <property type="match status" value="1"/>
</dbReference>
<name>W8VUM5_9FLAO</name>
<dbReference type="Proteomes" id="UP000031760">
    <property type="component" value="Chromosome"/>
</dbReference>
<organism evidence="8 9">
    <name type="scientific">Nonlabens marinus S1-08</name>
    <dbReference type="NCBI Taxonomy" id="1454201"/>
    <lineage>
        <taxon>Bacteria</taxon>
        <taxon>Pseudomonadati</taxon>
        <taxon>Bacteroidota</taxon>
        <taxon>Flavobacteriia</taxon>
        <taxon>Flavobacteriales</taxon>
        <taxon>Flavobacteriaceae</taxon>
        <taxon>Nonlabens</taxon>
    </lineage>
</organism>
<dbReference type="Pfam" id="PF21981">
    <property type="entry name" value="RecX_HTH3"/>
    <property type="match status" value="1"/>
</dbReference>
<sequence length="160" mass="19028">MDMQQQSFTVEQATRSIERYCAYQERCHQDVERKLKKMGMIPDAIDQIIPHLLQHNFLNETRFAKSFARGKFRIKSWGRQRIVRELRAKGLNKRTIDIGLTEISDADYEAVFDTLSRKRNSQLESETNKYKRRKKLADYLLYRGWESHLVYAKAVELIPD</sequence>
<dbReference type="EMBL" id="AP014548">
    <property type="protein sequence ID" value="BAO54708.1"/>
    <property type="molecule type" value="Genomic_DNA"/>
</dbReference>
<evidence type="ECO:0000259" key="7">
    <source>
        <dbReference type="Pfam" id="PF21981"/>
    </source>
</evidence>
<keyword evidence="4 5" id="KW-0963">Cytoplasm</keyword>
<proteinExistence type="inferred from homology"/>
<comment type="similarity">
    <text evidence="2 5">Belongs to the RecX family.</text>
</comment>
<evidence type="ECO:0000256" key="2">
    <source>
        <dbReference type="ARBA" id="ARBA00009695"/>
    </source>
</evidence>
<dbReference type="Gene3D" id="1.10.10.10">
    <property type="entry name" value="Winged helix-like DNA-binding domain superfamily/Winged helix DNA-binding domain"/>
    <property type="match status" value="2"/>
</dbReference>
<dbReference type="InterPro" id="IPR053925">
    <property type="entry name" value="RecX_HTH_3rd"/>
</dbReference>
<dbReference type="InterPro" id="IPR003783">
    <property type="entry name" value="Regulatory_RecX"/>
</dbReference>
<dbReference type="STRING" id="1454201.NMS_0699"/>
<dbReference type="HAMAP" id="MF_01114">
    <property type="entry name" value="RecX"/>
    <property type="match status" value="1"/>
</dbReference>
<dbReference type="InterPro" id="IPR036388">
    <property type="entry name" value="WH-like_DNA-bd_sf"/>
</dbReference>
<dbReference type="GO" id="GO:0006282">
    <property type="term" value="P:regulation of DNA repair"/>
    <property type="evidence" value="ECO:0007669"/>
    <property type="project" value="UniProtKB-UniRule"/>
</dbReference>
<evidence type="ECO:0000256" key="1">
    <source>
        <dbReference type="ARBA" id="ARBA00004496"/>
    </source>
</evidence>
<dbReference type="InterPro" id="IPR053924">
    <property type="entry name" value="RecX_HTH_2nd"/>
</dbReference>
<accession>W8VUM5</accession>
<reference evidence="8 9" key="1">
    <citation type="journal article" date="2014" name="Proc. Natl. Acad. Sci. U.S.A.">
        <title>Functional characterization of flavobacteria rhodopsins reveals a unique class of light-driven chloride pump in bacteria.</title>
        <authorList>
            <person name="Yoshizawa S."/>
            <person name="Kumagai Y."/>
            <person name="Kim H."/>
            <person name="Ogura Y."/>
            <person name="Hayashi T."/>
            <person name="Iwasaki W."/>
            <person name="DeLong E.F."/>
            <person name="Kogure K."/>
        </authorList>
    </citation>
    <scope>NUCLEOTIDE SEQUENCE [LARGE SCALE GENOMIC DNA]</scope>
    <source>
        <strain evidence="8 9">S1-08</strain>
    </source>
</reference>
<dbReference type="AlphaFoldDB" id="W8VUM5"/>
<feature type="domain" description="RecX third three-helical" evidence="7">
    <location>
        <begin position="106"/>
        <end position="151"/>
    </location>
</feature>
<evidence type="ECO:0000259" key="6">
    <source>
        <dbReference type="Pfam" id="PF02631"/>
    </source>
</evidence>
<dbReference type="GO" id="GO:0005737">
    <property type="term" value="C:cytoplasm"/>
    <property type="evidence" value="ECO:0007669"/>
    <property type="project" value="UniProtKB-SubCell"/>
</dbReference>
<evidence type="ECO:0000313" key="9">
    <source>
        <dbReference type="Proteomes" id="UP000031760"/>
    </source>
</evidence>
<comment type="function">
    <text evidence="5">Modulates RecA activity.</text>
</comment>
<protein>
    <recommendedName>
        <fullName evidence="3 5">Regulatory protein RecX</fullName>
    </recommendedName>
</protein>
<dbReference type="HOGENOM" id="CLU_066607_5_0_10"/>
<comment type="subcellular location">
    <subcellularLocation>
        <location evidence="1 5">Cytoplasm</location>
    </subcellularLocation>
</comment>
<evidence type="ECO:0000313" key="8">
    <source>
        <dbReference type="EMBL" id="BAO54708.1"/>
    </source>
</evidence>